<protein>
    <submittedName>
        <fullName evidence="1">Uncharacterized protein</fullName>
    </submittedName>
</protein>
<name>A0AAD6CKA3_9EURO</name>
<evidence type="ECO:0000313" key="1">
    <source>
        <dbReference type="EMBL" id="KAJ5525117.1"/>
    </source>
</evidence>
<organism evidence="1 2">
    <name type="scientific">Penicillium frequentans</name>
    <dbReference type="NCBI Taxonomy" id="3151616"/>
    <lineage>
        <taxon>Eukaryota</taxon>
        <taxon>Fungi</taxon>
        <taxon>Dikarya</taxon>
        <taxon>Ascomycota</taxon>
        <taxon>Pezizomycotina</taxon>
        <taxon>Eurotiomycetes</taxon>
        <taxon>Eurotiomycetidae</taxon>
        <taxon>Eurotiales</taxon>
        <taxon>Aspergillaceae</taxon>
        <taxon>Penicillium</taxon>
    </lineage>
</organism>
<evidence type="ECO:0000313" key="2">
    <source>
        <dbReference type="Proteomes" id="UP001220324"/>
    </source>
</evidence>
<keyword evidence="2" id="KW-1185">Reference proteome</keyword>
<dbReference type="Proteomes" id="UP001220324">
    <property type="component" value="Unassembled WGS sequence"/>
</dbReference>
<accession>A0AAD6CKA3</accession>
<gene>
    <name evidence="1" type="ORF">N7494_011767</name>
</gene>
<sequence>MRNVRIFQLFVDCNYWKAPLRGWWLGNDGPSHCHNQRHGATKGSYSATFIRFHRHDNWGFRRCSIGWCFDPVDRLEMGVHLASPIEPRLSSDDFLATQNSKNCTKVRE</sequence>
<dbReference type="AlphaFoldDB" id="A0AAD6CKA3"/>
<dbReference type="EMBL" id="JAQIZZ010000008">
    <property type="protein sequence ID" value="KAJ5525117.1"/>
    <property type="molecule type" value="Genomic_DNA"/>
</dbReference>
<comment type="caution">
    <text evidence="1">The sequence shown here is derived from an EMBL/GenBank/DDBJ whole genome shotgun (WGS) entry which is preliminary data.</text>
</comment>
<proteinExistence type="predicted"/>
<reference evidence="1 2" key="1">
    <citation type="journal article" date="2023" name="IMA Fungus">
        <title>Comparative genomic study of the Penicillium genus elucidates a diverse pangenome and 15 lateral gene transfer events.</title>
        <authorList>
            <person name="Petersen C."/>
            <person name="Sorensen T."/>
            <person name="Nielsen M.R."/>
            <person name="Sondergaard T.E."/>
            <person name="Sorensen J.L."/>
            <person name="Fitzpatrick D.A."/>
            <person name="Frisvad J.C."/>
            <person name="Nielsen K.L."/>
        </authorList>
    </citation>
    <scope>NUCLEOTIDE SEQUENCE [LARGE SCALE GENOMIC DNA]</scope>
    <source>
        <strain evidence="1 2">IBT 35679</strain>
    </source>
</reference>